<accession>A0ACB8RXF9</accession>
<protein>
    <submittedName>
        <fullName evidence="1">Uncharacterized protein</fullName>
    </submittedName>
</protein>
<sequence>MTLSRDRALFGTLLADARDLALRGQESKFVVYTAWGTEWKPFGQPRRKHPLHIVVLEAGVGEKIEEDARVFLARRQWYADRGRADQRGRVLVVCHASGFLNALDGVASGEKRIVFLTTNQLDELDPALIRPGRVDLAALIDDASHEQAKKLFTDFYGATMSVWMSCGVSLAWQHCR</sequence>
<gene>
    <name evidence="1" type="ORF">FA95DRAFT_1605147</name>
</gene>
<evidence type="ECO:0000313" key="1">
    <source>
        <dbReference type="EMBL" id="KAI0048516.1"/>
    </source>
</evidence>
<reference evidence="1" key="2">
    <citation type="journal article" date="2022" name="New Phytol.">
        <title>Evolutionary transition to the ectomycorrhizal habit in the genomes of a hyperdiverse lineage of mushroom-forming fungi.</title>
        <authorList>
            <person name="Looney B."/>
            <person name="Miyauchi S."/>
            <person name="Morin E."/>
            <person name="Drula E."/>
            <person name="Courty P.E."/>
            <person name="Kohler A."/>
            <person name="Kuo A."/>
            <person name="LaButti K."/>
            <person name="Pangilinan J."/>
            <person name="Lipzen A."/>
            <person name="Riley R."/>
            <person name="Andreopoulos W."/>
            <person name="He G."/>
            <person name="Johnson J."/>
            <person name="Nolan M."/>
            <person name="Tritt A."/>
            <person name="Barry K.W."/>
            <person name="Grigoriev I.V."/>
            <person name="Nagy L.G."/>
            <person name="Hibbett D."/>
            <person name="Henrissat B."/>
            <person name="Matheny P.B."/>
            <person name="Labbe J."/>
            <person name="Martin F.M."/>
        </authorList>
    </citation>
    <scope>NUCLEOTIDE SEQUENCE</scope>
    <source>
        <strain evidence="1">FP105234-sp</strain>
    </source>
</reference>
<proteinExistence type="predicted"/>
<dbReference type="Proteomes" id="UP000814033">
    <property type="component" value="Unassembled WGS sequence"/>
</dbReference>
<keyword evidence="2" id="KW-1185">Reference proteome</keyword>
<dbReference type="EMBL" id="MU275885">
    <property type="protein sequence ID" value="KAI0048516.1"/>
    <property type="molecule type" value="Genomic_DNA"/>
</dbReference>
<organism evidence="1 2">
    <name type="scientific">Auriscalpium vulgare</name>
    <dbReference type="NCBI Taxonomy" id="40419"/>
    <lineage>
        <taxon>Eukaryota</taxon>
        <taxon>Fungi</taxon>
        <taxon>Dikarya</taxon>
        <taxon>Basidiomycota</taxon>
        <taxon>Agaricomycotina</taxon>
        <taxon>Agaricomycetes</taxon>
        <taxon>Russulales</taxon>
        <taxon>Auriscalpiaceae</taxon>
        <taxon>Auriscalpium</taxon>
    </lineage>
</organism>
<name>A0ACB8RXF9_9AGAM</name>
<comment type="caution">
    <text evidence="1">The sequence shown here is derived from an EMBL/GenBank/DDBJ whole genome shotgun (WGS) entry which is preliminary data.</text>
</comment>
<reference evidence="1" key="1">
    <citation type="submission" date="2021-02" db="EMBL/GenBank/DDBJ databases">
        <authorList>
            <consortium name="DOE Joint Genome Institute"/>
            <person name="Ahrendt S."/>
            <person name="Looney B.P."/>
            <person name="Miyauchi S."/>
            <person name="Morin E."/>
            <person name="Drula E."/>
            <person name="Courty P.E."/>
            <person name="Chicoki N."/>
            <person name="Fauchery L."/>
            <person name="Kohler A."/>
            <person name="Kuo A."/>
            <person name="Labutti K."/>
            <person name="Pangilinan J."/>
            <person name="Lipzen A."/>
            <person name="Riley R."/>
            <person name="Andreopoulos W."/>
            <person name="He G."/>
            <person name="Johnson J."/>
            <person name="Barry K.W."/>
            <person name="Grigoriev I.V."/>
            <person name="Nagy L."/>
            <person name="Hibbett D."/>
            <person name="Henrissat B."/>
            <person name="Matheny P.B."/>
            <person name="Labbe J."/>
            <person name="Martin F."/>
        </authorList>
    </citation>
    <scope>NUCLEOTIDE SEQUENCE</scope>
    <source>
        <strain evidence="1">FP105234-sp</strain>
    </source>
</reference>
<evidence type="ECO:0000313" key="2">
    <source>
        <dbReference type="Proteomes" id="UP000814033"/>
    </source>
</evidence>